<dbReference type="RefSeq" id="WP_379692118.1">
    <property type="nucleotide sequence ID" value="NZ_JBHSXH010000004.1"/>
</dbReference>
<organism evidence="1 2">
    <name type="scientific">Halopelagius fulvigenes</name>
    <dbReference type="NCBI Taxonomy" id="1198324"/>
    <lineage>
        <taxon>Archaea</taxon>
        <taxon>Methanobacteriati</taxon>
        <taxon>Methanobacteriota</taxon>
        <taxon>Stenosarchaea group</taxon>
        <taxon>Halobacteria</taxon>
        <taxon>Halobacteriales</taxon>
        <taxon>Haloferacaceae</taxon>
    </lineage>
</organism>
<gene>
    <name evidence="1" type="ORF">ACFQEV_01425</name>
</gene>
<sequence length="271" mass="29587">MATASLSISVLGSTTAVGTDSDGNNWEFEQLKGDEREKAIAQFNENPQVRELLRFARKQEWQPNMGEARAVKTVGPDVEKVSVTVGFETSANREENVFMGWESSADLETTLYYYSSEFDNDGKKYTQTVYTVNDSGEIVSESKDVTDVLNSVTSVSGDGVVKKASEEENGISIAASDGCYRECRSYVCDSYNLECIGQLVFMGVISLGTCLGCGTIDITKASCLVCFGSLGTTSLSPFTCHLGDNCSTRYVCVTRSQYRHSRYNDTGCRAP</sequence>
<dbReference type="Proteomes" id="UP001596408">
    <property type="component" value="Unassembled WGS sequence"/>
</dbReference>
<evidence type="ECO:0008006" key="3">
    <source>
        <dbReference type="Google" id="ProtNLM"/>
    </source>
</evidence>
<evidence type="ECO:0000313" key="1">
    <source>
        <dbReference type="EMBL" id="MFC6823669.1"/>
    </source>
</evidence>
<reference evidence="1 2" key="1">
    <citation type="journal article" date="2019" name="Int. J. Syst. Evol. Microbiol.">
        <title>The Global Catalogue of Microorganisms (GCM) 10K type strain sequencing project: providing services to taxonomists for standard genome sequencing and annotation.</title>
        <authorList>
            <consortium name="The Broad Institute Genomics Platform"/>
            <consortium name="The Broad Institute Genome Sequencing Center for Infectious Disease"/>
            <person name="Wu L."/>
            <person name="Ma J."/>
        </authorList>
    </citation>
    <scope>NUCLEOTIDE SEQUENCE [LARGE SCALE GENOMIC DNA]</scope>
    <source>
        <strain evidence="1 2">YIM 94188</strain>
    </source>
</reference>
<evidence type="ECO:0000313" key="2">
    <source>
        <dbReference type="Proteomes" id="UP001596408"/>
    </source>
</evidence>
<protein>
    <recommendedName>
        <fullName evidence="3">Halocin C8</fullName>
    </recommendedName>
</protein>
<accession>A0ABD5TXY7</accession>
<proteinExistence type="predicted"/>
<keyword evidence="2" id="KW-1185">Reference proteome</keyword>
<name>A0ABD5TXY7_9EURY</name>
<dbReference type="EMBL" id="JBHSXH010000004">
    <property type="protein sequence ID" value="MFC6823669.1"/>
    <property type="molecule type" value="Genomic_DNA"/>
</dbReference>
<dbReference type="AlphaFoldDB" id="A0ABD5TXY7"/>
<comment type="caution">
    <text evidence="1">The sequence shown here is derived from an EMBL/GenBank/DDBJ whole genome shotgun (WGS) entry which is preliminary data.</text>
</comment>